<evidence type="ECO:0000259" key="4">
    <source>
        <dbReference type="Pfam" id="PF22624"/>
    </source>
</evidence>
<name>A0A7G5C4N1_9BACL</name>
<evidence type="ECO:0000313" key="6">
    <source>
        <dbReference type="Proteomes" id="UP000515679"/>
    </source>
</evidence>
<keyword evidence="6" id="KW-1185">Reference proteome</keyword>
<dbReference type="GO" id="GO:0000287">
    <property type="term" value="F:magnesium ion binding"/>
    <property type="evidence" value="ECO:0007669"/>
    <property type="project" value="InterPro"/>
</dbReference>
<dbReference type="SUPFAM" id="SSF56214">
    <property type="entry name" value="4'-phosphopantetheinyl transferase"/>
    <property type="match status" value="2"/>
</dbReference>
<dbReference type="InterPro" id="IPR055066">
    <property type="entry name" value="AASDHPPT_N"/>
</dbReference>
<dbReference type="AlphaFoldDB" id="A0A7G5C4N1"/>
<evidence type="ECO:0000313" key="5">
    <source>
        <dbReference type="EMBL" id="QMV44165.1"/>
    </source>
</evidence>
<evidence type="ECO:0000256" key="1">
    <source>
        <dbReference type="ARBA" id="ARBA00010990"/>
    </source>
</evidence>
<dbReference type="Gene3D" id="3.90.470.20">
    <property type="entry name" value="4'-phosphopantetheinyl transferase domain"/>
    <property type="match status" value="2"/>
</dbReference>
<dbReference type="PANTHER" id="PTHR12215">
    <property type="entry name" value="PHOSPHOPANTETHEINE TRANSFERASE"/>
    <property type="match status" value="1"/>
</dbReference>
<dbReference type="Pfam" id="PF01648">
    <property type="entry name" value="ACPS"/>
    <property type="match status" value="1"/>
</dbReference>
<dbReference type="InterPro" id="IPR008278">
    <property type="entry name" value="4-PPantetheinyl_Trfase_dom"/>
</dbReference>
<dbReference type="GO" id="GO:0008897">
    <property type="term" value="F:holo-[acyl-carrier-protein] synthase activity"/>
    <property type="evidence" value="ECO:0007669"/>
    <property type="project" value="InterPro"/>
</dbReference>
<keyword evidence="2 5" id="KW-0808">Transferase</keyword>
<dbReference type="KEGG" id="cchl:FPL14_25625"/>
<protein>
    <submittedName>
        <fullName evidence="5">4'-phosphopantetheinyl transferase superfamily protein</fullName>
    </submittedName>
</protein>
<dbReference type="PANTHER" id="PTHR12215:SF10">
    <property type="entry name" value="L-AMINOADIPATE-SEMIALDEHYDE DEHYDROGENASE-PHOSPHOPANTETHEINYL TRANSFERASE"/>
    <property type="match status" value="1"/>
</dbReference>
<comment type="similarity">
    <text evidence="1">Belongs to the P-Pant transferase superfamily. Gsp/Sfp/HetI/AcpT family.</text>
</comment>
<proteinExistence type="inferred from homology"/>
<sequence>MILSIFLSEIKSNNLQYVWNIMLYDCTYPFLLNWAGELSMKVYLIRIDHQYHASLIKRLSIFVSKTRMDKAIRFKMLNDFNRSIAGELLVNYILMTHYGILERDLEWGYRHSGKPYLISHPHLYFNLSHAEDYVTCIFDSSEIGIDIEYMRDFEYSSIANRYFTRNENAFVSEQGDENKLTAFYRIWTQKESYLKATGSGLSTPLDSFEIQFPEATGTKVQTSDRTWFLHSMQPEPDYMLSVCHSIPIDELSAIRLSLEEIAAFFST</sequence>
<organism evidence="5 6">
    <name type="scientific">Cohnella cholangitidis</name>
    <dbReference type="NCBI Taxonomy" id="2598458"/>
    <lineage>
        <taxon>Bacteria</taxon>
        <taxon>Bacillati</taxon>
        <taxon>Bacillota</taxon>
        <taxon>Bacilli</taxon>
        <taxon>Bacillales</taxon>
        <taxon>Paenibacillaceae</taxon>
        <taxon>Cohnella</taxon>
    </lineage>
</organism>
<dbReference type="GO" id="GO:0019878">
    <property type="term" value="P:lysine biosynthetic process via aminoadipic acid"/>
    <property type="evidence" value="ECO:0007669"/>
    <property type="project" value="TreeGrafter"/>
</dbReference>
<feature type="domain" description="4'-phosphopantetheinyl transferase N-terminal" evidence="4">
    <location>
        <begin position="63"/>
        <end position="135"/>
    </location>
</feature>
<evidence type="ECO:0000259" key="3">
    <source>
        <dbReference type="Pfam" id="PF01648"/>
    </source>
</evidence>
<dbReference type="Pfam" id="PF22624">
    <property type="entry name" value="AASDHPPT_N"/>
    <property type="match status" value="1"/>
</dbReference>
<dbReference type="InterPro" id="IPR037143">
    <property type="entry name" value="4-PPantetheinyl_Trfase_dom_sf"/>
</dbReference>
<dbReference type="EMBL" id="CP041969">
    <property type="protein sequence ID" value="QMV44165.1"/>
    <property type="molecule type" value="Genomic_DNA"/>
</dbReference>
<feature type="domain" description="4'-phosphopantetheinyl transferase" evidence="3">
    <location>
        <begin position="143"/>
        <end position="230"/>
    </location>
</feature>
<dbReference type="GO" id="GO:0005829">
    <property type="term" value="C:cytosol"/>
    <property type="evidence" value="ECO:0007669"/>
    <property type="project" value="TreeGrafter"/>
</dbReference>
<accession>A0A7G5C4N1</accession>
<dbReference type="Proteomes" id="UP000515679">
    <property type="component" value="Chromosome"/>
</dbReference>
<gene>
    <name evidence="5" type="ORF">FPL14_25625</name>
</gene>
<evidence type="ECO:0000256" key="2">
    <source>
        <dbReference type="ARBA" id="ARBA00022679"/>
    </source>
</evidence>
<reference evidence="5 6" key="1">
    <citation type="submission" date="2019-07" db="EMBL/GenBank/DDBJ databases">
        <authorList>
            <person name="Kim J.K."/>
            <person name="Cheong H.-M."/>
            <person name="Choi Y."/>
            <person name="Hwang K.J."/>
            <person name="Lee S."/>
            <person name="Choi C."/>
        </authorList>
    </citation>
    <scope>NUCLEOTIDE SEQUENCE [LARGE SCALE GENOMIC DNA]</scope>
    <source>
        <strain evidence="5 6">KS 22</strain>
    </source>
</reference>
<dbReference type="InterPro" id="IPR050559">
    <property type="entry name" value="P-Pant_transferase_sf"/>
</dbReference>